<name>A0ABD3QN63_9STRA</name>
<evidence type="ECO:0000313" key="2">
    <source>
        <dbReference type="Proteomes" id="UP001530315"/>
    </source>
</evidence>
<proteinExistence type="predicted"/>
<keyword evidence="2" id="KW-1185">Reference proteome</keyword>
<reference evidence="1 2" key="1">
    <citation type="submission" date="2024-10" db="EMBL/GenBank/DDBJ databases">
        <title>Updated reference genomes for cyclostephanoid diatoms.</title>
        <authorList>
            <person name="Roberts W.R."/>
            <person name="Alverson A.J."/>
        </authorList>
    </citation>
    <scope>NUCLEOTIDE SEQUENCE [LARGE SCALE GENOMIC DNA]</scope>
    <source>
        <strain evidence="1 2">AJA276-08</strain>
    </source>
</reference>
<dbReference type="Proteomes" id="UP001530315">
    <property type="component" value="Unassembled WGS sequence"/>
</dbReference>
<comment type="caution">
    <text evidence="1">The sequence shown here is derived from an EMBL/GenBank/DDBJ whole genome shotgun (WGS) entry which is preliminary data.</text>
</comment>
<gene>
    <name evidence="1" type="ORF">ACHAW5_000453</name>
</gene>
<evidence type="ECO:0000313" key="1">
    <source>
        <dbReference type="EMBL" id="KAL3801434.1"/>
    </source>
</evidence>
<sequence length="523" mass="59516">MKDYEILSRATAFLLHVDPPDPNDEERTSSQEAVAKKTSMFPHLKENRDLRSRLLRKQDYRYDPATGPRRMPHQLNWLEFCPVAFRPRVHVVASSHVISPWMWPKYYGQEWLRAVNHEHVRYSLEVWGGNDDNDAPPGGESGRRIVAHDGKLRGDYRPLAKFALNPYPIHHPTGMDLAVIHLKDEDEALRLMKKLGISPLYLPAMHELEASEDPVFEPGERVLFQGFEVYEANRADHEALIGDKDNMAPDSGEDRRLFHPYSSLGVLAMASPDRFLARTEGGPLPEGLCGGPAIQLLSDATSADKSARDVPLTVRGVVEGIVPTHHESRELAGLASFIPSYRVREFVDFAERIMLEQIIDKDLFRKVVDLKEKKDRRGTTYGTGRNGEVHELNVNDNYASIDDDEDEDKLPDDLTLQASIEGTSEESDTPRIDREYQEIIASLREHHTPEEVDAILATVEREREEVIKIMETDGGDMDDVIEAVRRKTYEEKNRIFEEIKKEMMNQQKIAEGDIMSSKDGKTS</sequence>
<organism evidence="1 2">
    <name type="scientific">Stephanodiscus triporus</name>
    <dbReference type="NCBI Taxonomy" id="2934178"/>
    <lineage>
        <taxon>Eukaryota</taxon>
        <taxon>Sar</taxon>
        <taxon>Stramenopiles</taxon>
        <taxon>Ochrophyta</taxon>
        <taxon>Bacillariophyta</taxon>
        <taxon>Coscinodiscophyceae</taxon>
        <taxon>Thalassiosirophycidae</taxon>
        <taxon>Stephanodiscales</taxon>
        <taxon>Stephanodiscaceae</taxon>
        <taxon>Stephanodiscus</taxon>
    </lineage>
</organism>
<dbReference type="EMBL" id="JALLAZ020000191">
    <property type="protein sequence ID" value="KAL3801434.1"/>
    <property type="molecule type" value="Genomic_DNA"/>
</dbReference>
<dbReference type="AlphaFoldDB" id="A0ABD3QN63"/>
<accession>A0ABD3QN63</accession>
<protein>
    <submittedName>
        <fullName evidence="1">Uncharacterized protein</fullName>
    </submittedName>
</protein>